<dbReference type="Proteomes" id="UP000003042">
    <property type="component" value="Unassembled WGS sequence"/>
</dbReference>
<evidence type="ECO:0000313" key="2">
    <source>
        <dbReference type="Proteomes" id="UP000003042"/>
    </source>
</evidence>
<name>A0ABC9NJ83_ESCAT</name>
<proteinExistence type="predicted"/>
<gene>
    <name evidence="1" type="ORF">ESCAB7627_1898</name>
</gene>
<sequence>MIKNCHYMPLVEFLVFRRPDVYTSIFASYCIFLKRKLFMPK</sequence>
<organism evidence="1 2">
    <name type="scientific">Escherichia albertii (strain TW07627)</name>
    <dbReference type="NCBI Taxonomy" id="502347"/>
    <lineage>
        <taxon>Bacteria</taxon>
        <taxon>Pseudomonadati</taxon>
        <taxon>Pseudomonadota</taxon>
        <taxon>Gammaproteobacteria</taxon>
        <taxon>Enterobacterales</taxon>
        <taxon>Enterobacteriaceae</taxon>
        <taxon>Escherichia</taxon>
    </lineage>
</organism>
<accession>A0ABC9NJ83</accession>
<protein>
    <submittedName>
        <fullName evidence="1">Uncharacterized protein</fullName>
    </submittedName>
</protein>
<comment type="caution">
    <text evidence="1">The sequence shown here is derived from an EMBL/GenBank/DDBJ whole genome shotgun (WGS) entry which is preliminary data.</text>
</comment>
<reference evidence="1 2" key="1">
    <citation type="submission" date="2008-02" db="EMBL/GenBank/DDBJ databases">
        <title>Annotation of Escherichia albertii TW07627.</title>
        <authorList>
            <person name="Sutton G."/>
            <person name="Whittam T.S."/>
            <person name="Sebastian Y."/>
        </authorList>
    </citation>
    <scope>NUCLEOTIDE SEQUENCE [LARGE SCALE GENOMIC DNA]</scope>
    <source>
        <strain evidence="1 2">TW07627</strain>
    </source>
</reference>
<dbReference type="AlphaFoldDB" id="A0ABC9NJ83"/>
<dbReference type="EMBL" id="ABKX01000014">
    <property type="protein sequence ID" value="EDS90260.1"/>
    <property type="molecule type" value="Genomic_DNA"/>
</dbReference>
<evidence type="ECO:0000313" key="1">
    <source>
        <dbReference type="EMBL" id="EDS90260.1"/>
    </source>
</evidence>